<organism evidence="11 12">
    <name type="scientific">Lapillicoccus jejuensis</name>
    <dbReference type="NCBI Taxonomy" id="402171"/>
    <lineage>
        <taxon>Bacteria</taxon>
        <taxon>Bacillati</taxon>
        <taxon>Actinomycetota</taxon>
        <taxon>Actinomycetes</taxon>
        <taxon>Micrococcales</taxon>
        <taxon>Intrasporangiaceae</taxon>
        <taxon>Lapillicoccus</taxon>
    </lineage>
</organism>
<evidence type="ECO:0000256" key="1">
    <source>
        <dbReference type="ARBA" id="ARBA00004418"/>
    </source>
</evidence>
<evidence type="ECO:0000256" key="3">
    <source>
        <dbReference type="ARBA" id="ARBA00022679"/>
    </source>
</evidence>
<name>A0A542DW00_9MICO</name>
<feature type="domain" description="Acyltransferase 3" evidence="9">
    <location>
        <begin position="34"/>
        <end position="366"/>
    </location>
</feature>
<evidence type="ECO:0000313" key="12">
    <source>
        <dbReference type="Proteomes" id="UP000317893"/>
    </source>
</evidence>
<reference evidence="11 12" key="1">
    <citation type="submission" date="2019-06" db="EMBL/GenBank/DDBJ databases">
        <title>Sequencing the genomes of 1000 actinobacteria strains.</title>
        <authorList>
            <person name="Klenk H.-P."/>
        </authorList>
    </citation>
    <scope>NUCLEOTIDE SEQUENCE [LARGE SCALE GENOMIC DNA]</scope>
    <source>
        <strain evidence="11 12">DSM 18607</strain>
    </source>
</reference>
<feature type="transmembrane region" description="Helical" evidence="8">
    <location>
        <begin position="110"/>
        <end position="131"/>
    </location>
</feature>
<keyword evidence="5" id="KW-0574">Periplasm</keyword>
<evidence type="ECO:0000259" key="9">
    <source>
        <dbReference type="Pfam" id="PF01757"/>
    </source>
</evidence>
<comment type="caution">
    <text evidence="11">The sequence shown here is derived from an EMBL/GenBank/DDBJ whole genome shotgun (WGS) entry which is preliminary data.</text>
</comment>
<comment type="pathway">
    <text evidence="2">Glycan biosynthesis; alginate biosynthesis.</text>
</comment>
<evidence type="ECO:0000256" key="7">
    <source>
        <dbReference type="SAM" id="MobiDB-lite"/>
    </source>
</evidence>
<dbReference type="RefSeq" id="WP_141846163.1">
    <property type="nucleotide sequence ID" value="NZ_BAAAPR010000006.1"/>
</dbReference>
<dbReference type="GO" id="GO:0042121">
    <property type="term" value="P:alginic acid biosynthetic process"/>
    <property type="evidence" value="ECO:0007669"/>
    <property type="project" value="UniProtKB-UniPathway"/>
</dbReference>
<sequence length="973" mass="103802">MSTTTATTAGSATKPAALHGPLSIAQAFDPRRNSIGFLRWFLAFAVIFSHAGPIAGFYGSKNLGVQWSDEQSFGGVAVSGFFFLSGFLISRSRQGRSTVFRYFWRRILRIFPAFWAALLLTAFVWAPLAWWHVHHTLRGYFSAQTESPLTYFWNNMFLELGQRNLAGMGNEVPLAVCCGRDWNGSAWTLAYEFKGYILIGVLGLIGFLAHRWIIATLFALMIALNTVTFLNIPVKAAVLQPLLNDFFLVMLLTPFVTGMLFSAFADKIVVDDRVAVGAAAIAFYTYFVASGWNVYGQFAFLYVLMWCAIRLPLRNWERYGDMSYGIYIYAWPIMYLATFFHLETRGWLAYHLGVVVACHITAWLSWHLLEKRALALKNWTPAWMALGLQRLSPVTQRARATLVDPRFSSTPYAARLRHEATLAGGDLVSHDPASRVAHAGTTPGTATPPPATRARTIGRWTALSGLAVVLLLAALVLPRVYDARYSPAARGVAPAAAAGASPSSSLAAATTPVTATTGDGADLAGLPAAAAHAAPDPATVAAWQQHQAQSQAVVQGKDGMSFLGEAYLHNVTQALGLRSYSPAEVQRAAASLDAQSTWLTRHGIASQFVVAPAKWEVYPEDLPDWASPRGASILDQLVGYRPSALVDLRPELVAAKASGKPFSLKNSHWSDYGAYVAWAAMARHLTAAYPTLGPVAVPTLSGTTTQDLDNEFTAIDGDKGPNDWQVPQYATPLRTPRLVGADGRATPLAAGTRIDVANAPMHLVTPSAPNRKRLLVLGDSTVTAVAPLLTNAFADVTIVRHYLDQPDKQPSLAALVARYHPQVVLTLTTQRNLDVPLGQDLGALQAGLQWDRTTATGEARWTAGGAAPTGGLAVDGSADGRGTRTVTLPSGPASAGGVAALDLTASAGGSVRLTGTTASGPWSTTVRVAPGTTSTWALLAAGLEGGRVTLSAGSGSGADQTLTALTVRPRAAS</sequence>
<feature type="region of interest" description="Disordered" evidence="7">
    <location>
        <begin position="433"/>
        <end position="453"/>
    </location>
</feature>
<feature type="transmembrane region" description="Helical" evidence="8">
    <location>
        <begin position="348"/>
        <end position="369"/>
    </location>
</feature>
<keyword evidence="6" id="KW-0016">Alginate biosynthesis</keyword>
<feature type="transmembrane region" description="Helical" evidence="8">
    <location>
        <begin position="325"/>
        <end position="342"/>
    </location>
</feature>
<dbReference type="GO" id="GO:0042597">
    <property type="term" value="C:periplasmic space"/>
    <property type="evidence" value="ECO:0007669"/>
    <property type="project" value="UniProtKB-SubCell"/>
</dbReference>
<evidence type="ECO:0000256" key="4">
    <source>
        <dbReference type="ARBA" id="ARBA00022729"/>
    </source>
</evidence>
<keyword evidence="3" id="KW-0808">Transferase</keyword>
<feature type="transmembrane region" description="Helical" evidence="8">
    <location>
        <begin position="460"/>
        <end position="481"/>
    </location>
</feature>
<evidence type="ECO:0000256" key="5">
    <source>
        <dbReference type="ARBA" id="ARBA00022764"/>
    </source>
</evidence>
<dbReference type="UniPathway" id="UPA00286"/>
<feature type="transmembrane region" description="Helical" evidence="8">
    <location>
        <begin position="246"/>
        <end position="265"/>
    </location>
</feature>
<evidence type="ECO:0000256" key="2">
    <source>
        <dbReference type="ARBA" id="ARBA00005182"/>
    </source>
</evidence>
<evidence type="ECO:0000313" key="11">
    <source>
        <dbReference type="EMBL" id="TQJ07253.1"/>
    </source>
</evidence>
<keyword evidence="8" id="KW-0472">Membrane</keyword>
<dbReference type="PANTHER" id="PTHR23028">
    <property type="entry name" value="ACETYLTRANSFERASE"/>
    <property type="match status" value="1"/>
</dbReference>
<evidence type="ECO:0000256" key="8">
    <source>
        <dbReference type="SAM" id="Phobius"/>
    </source>
</evidence>
<dbReference type="InterPro" id="IPR002656">
    <property type="entry name" value="Acyl_transf_3_dom"/>
</dbReference>
<protein>
    <submittedName>
        <fullName evidence="11">Peptidoglycan/LPS O-acetylase OafA/YrhL</fullName>
    </submittedName>
</protein>
<dbReference type="AlphaFoldDB" id="A0A542DW00"/>
<accession>A0A542DW00</accession>
<keyword evidence="8" id="KW-1133">Transmembrane helix</keyword>
<keyword evidence="12" id="KW-1185">Reference proteome</keyword>
<evidence type="ECO:0000259" key="10">
    <source>
        <dbReference type="Pfam" id="PF16822"/>
    </source>
</evidence>
<gene>
    <name evidence="11" type="ORF">FB458_0311</name>
</gene>
<dbReference type="GO" id="GO:0016020">
    <property type="term" value="C:membrane"/>
    <property type="evidence" value="ECO:0007669"/>
    <property type="project" value="TreeGrafter"/>
</dbReference>
<dbReference type="Pfam" id="PF01757">
    <property type="entry name" value="Acyl_transf_3"/>
    <property type="match status" value="1"/>
</dbReference>
<dbReference type="Pfam" id="PF16822">
    <property type="entry name" value="ALGX"/>
    <property type="match status" value="1"/>
</dbReference>
<keyword evidence="4" id="KW-0732">Signal</keyword>
<dbReference type="Proteomes" id="UP000317893">
    <property type="component" value="Unassembled WGS sequence"/>
</dbReference>
<evidence type="ECO:0000256" key="6">
    <source>
        <dbReference type="ARBA" id="ARBA00022841"/>
    </source>
</evidence>
<dbReference type="InterPro" id="IPR031811">
    <property type="entry name" value="ALGX/ALGJ_SGNH-like"/>
</dbReference>
<proteinExistence type="predicted"/>
<dbReference type="PANTHER" id="PTHR23028:SF53">
    <property type="entry name" value="ACYL_TRANSF_3 DOMAIN-CONTAINING PROTEIN"/>
    <property type="match status" value="1"/>
</dbReference>
<comment type="subcellular location">
    <subcellularLocation>
        <location evidence="1">Periplasm</location>
    </subcellularLocation>
</comment>
<feature type="domain" description="AlgX/AlgJ SGNH hydrolase-like" evidence="10">
    <location>
        <begin position="553"/>
        <end position="710"/>
    </location>
</feature>
<dbReference type="OrthoDB" id="9796461at2"/>
<dbReference type="GO" id="GO:0016747">
    <property type="term" value="F:acyltransferase activity, transferring groups other than amino-acyl groups"/>
    <property type="evidence" value="ECO:0007669"/>
    <property type="project" value="InterPro"/>
</dbReference>
<feature type="transmembrane region" description="Helical" evidence="8">
    <location>
        <begin position="217"/>
        <end position="234"/>
    </location>
</feature>
<keyword evidence="8" id="KW-0812">Transmembrane</keyword>
<feature type="transmembrane region" description="Helical" evidence="8">
    <location>
        <begin position="71"/>
        <end position="89"/>
    </location>
</feature>
<dbReference type="InterPro" id="IPR050879">
    <property type="entry name" value="Acyltransferase_3"/>
</dbReference>
<feature type="transmembrane region" description="Helical" evidence="8">
    <location>
        <begin position="40"/>
        <end position="59"/>
    </location>
</feature>
<dbReference type="EMBL" id="VFMN01000001">
    <property type="protein sequence ID" value="TQJ07253.1"/>
    <property type="molecule type" value="Genomic_DNA"/>
</dbReference>